<evidence type="ECO:0000313" key="3">
    <source>
        <dbReference type="Proteomes" id="UP000319130"/>
    </source>
</evidence>
<dbReference type="AlphaFoldDB" id="A0A523WBY4"/>
<dbReference type="InterPro" id="IPR005531">
    <property type="entry name" value="Asp23"/>
</dbReference>
<accession>A0A523WBY4</accession>
<gene>
    <name evidence="2" type="ORF">E3J48_01010</name>
</gene>
<comment type="caution">
    <text evidence="2">The sequence shown here is derived from an EMBL/GenBank/DDBJ whole genome shotgun (WGS) entry which is preliminary data.</text>
</comment>
<reference evidence="2 3" key="1">
    <citation type="submission" date="2019-03" db="EMBL/GenBank/DDBJ databases">
        <title>Metabolic potential of uncultured bacteria and archaea associated with petroleum seepage in deep-sea sediments.</title>
        <authorList>
            <person name="Dong X."/>
            <person name="Hubert C."/>
        </authorList>
    </citation>
    <scope>NUCLEOTIDE SEQUENCE [LARGE SCALE GENOMIC DNA]</scope>
    <source>
        <strain evidence="2">E29_bin52</strain>
    </source>
</reference>
<dbReference type="Pfam" id="PF03780">
    <property type="entry name" value="Asp23"/>
    <property type="match status" value="1"/>
</dbReference>
<comment type="similarity">
    <text evidence="1">Belongs to the asp23 family.</text>
</comment>
<sequence length="144" mass="16419">MALAPKTETLPFSSARSLAKVKELTFSQTRTWTLARFMKEGEENLEKEVKYEIDRKVTLKLIKRVLSRIQGVYSVKKDLWRKGIRMRELEGGLGVSLALVVEEGVLIPQMAEEVQKKVSEEVERSLGISIARVDIKIEGIKFLE</sequence>
<evidence type="ECO:0000313" key="2">
    <source>
        <dbReference type="EMBL" id="TET64533.1"/>
    </source>
</evidence>
<dbReference type="Proteomes" id="UP000319130">
    <property type="component" value="Unassembled WGS sequence"/>
</dbReference>
<organism evidence="2 3">
    <name type="scientific">Aerophobetes bacterium</name>
    <dbReference type="NCBI Taxonomy" id="2030807"/>
    <lineage>
        <taxon>Bacteria</taxon>
        <taxon>Candidatus Aerophobota</taxon>
    </lineage>
</organism>
<dbReference type="EMBL" id="SOIZ01000049">
    <property type="protein sequence ID" value="TET64533.1"/>
    <property type="molecule type" value="Genomic_DNA"/>
</dbReference>
<evidence type="ECO:0000256" key="1">
    <source>
        <dbReference type="ARBA" id="ARBA00005721"/>
    </source>
</evidence>
<name>A0A523WBY4_UNCAE</name>
<proteinExistence type="inferred from homology"/>
<dbReference type="PANTHER" id="PTHR34297">
    <property type="entry name" value="HYPOTHETICAL CYTOSOLIC PROTEIN-RELATED"/>
    <property type="match status" value="1"/>
</dbReference>
<protein>
    <submittedName>
        <fullName evidence="2">Asp23/Gls24 family envelope stress response protein</fullName>
    </submittedName>
</protein>
<dbReference type="PANTHER" id="PTHR34297:SF1">
    <property type="entry name" value="ASP23_GLS24 FAMILY ENVELOPE STRESS RESPONSE PROTEIN"/>
    <property type="match status" value="1"/>
</dbReference>